<dbReference type="Ensembl" id="ENSSLUT00000039502.1">
    <property type="protein sequence ID" value="ENSSLUP00000038287.1"/>
    <property type="gene ID" value="ENSSLUG00000017108.1"/>
</dbReference>
<dbReference type="GeneTree" id="ENSGT01030000234575"/>
<feature type="domain" description="C-type lectin" evidence="3">
    <location>
        <begin position="123"/>
        <end position="239"/>
    </location>
</feature>
<dbReference type="PROSITE" id="PS00615">
    <property type="entry name" value="C_TYPE_LECTIN_1"/>
    <property type="match status" value="1"/>
</dbReference>
<evidence type="ECO:0000256" key="1">
    <source>
        <dbReference type="ARBA" id="ARBA00023157"/>
    </source>
</evidence>
<evidence type="ECO:0000259" key="3">
    <source>
        <dbReference type="PROSITE" id="PS50041"/>
    </source>
</evidence>
<dbReference type="Gene3D" id="6.10.280.220">
    <property type="match status" value="1"/>
</dbReference>
<dbReference type="InterPro" id="IPR001304">
    <property type="entry name" value="C-type_lectin-like"/>
</dbReference>
<dbReference type="SUPFAM" id="SSF90257">
    <property type="entry name" value="Myosin rod fragments"/>
    <property type="match status" value="1"/>
</dbReference>
<dbReference type="Pfam" id="PF00059">
    <property type="entry name" value="Lectin_C"/>
    <property type="match status" value="1"/>
</dbReference>
<dbReference type="SMART" id="SM00034">
    <property type="entry name" value="CLECT"/>
    <property type="match status" value="1"/>
</dbReference>
<name>A0A8C9ZCU5_SANLU</name>
<keyword evidence="1" id="KW-1015">Disulfide bond</keyword>
<dbReference type="SUPFAM" id="SSF56436">
    <property type="entry name" value="C-type lectin-like"/>
    <property type="match status" value="1"/>
</dbReference>
<dbReference type="InterPro" id="IPR050111">
    <property type="entry name" value="C-type_lectin/snaclec_domain"/>
</dbReference>
<dbReference type="Proteomes" id="UP000694568">
    <property type="component" value="Unplaced"/>
</dbReference>
<reference evidence="4" key="2">
    <citation type="submission" date="2025-09" db="UniProtKB">
        <authorList>
            <consortium name="Ensembl"/>
        </authorList>
    </citation>
    <scope>IDENTIFICATION</scope>
</reference>
<evidence type="ECO:0000313" key="4">
    <source>
        <dbReference type="Ensembl" id="ENSSLUP00000038287.1"/>
    </source>
</evidence>
<sequence>MAANRNLTNLNNKLSLDNEKLRRDNNSLTVRLGNLTQNYTVLESKITNLTADVQNLTTQNLQLNSRNQELETQRKNLTERIQDMETTWNKLNVSRVQWSIDVYCPKTNNVRQCQACQNGWILSGSNCYVIHDANPPDQKTWEEAQQVCRGKSSDLVVVHSPEEKVMRKLWKVVNVTVGYWFGLRAEGGRWKWIDGSNLTESYWTPQPPPTATNGQCVMSVQNDKWRSVSCAQKQRWMCKMKALSV</sequence>
<keyword evidence="5" id="KW-1185">Reference proteome</keyword>
<organism evidence="4 5">
    <name type="scientific">Sander lucioperca</name>
    <name type="common">Pike-perch</name>
    <name type="synonym">Perca lucioperca</name>
    <dbReference type="NCBI Taxonomy" id="283035"/>
    <lineage>
        <taxon>Eukaryota</taxon>
        <taxon>Metazoa</taxon>
        <taxon>Chordata</taxon>
        <taxon>Craniata</taxon>
        <taxon>Vertebrata</taxon>
        <taxon>Euteleostomi</taxon>
        <taxon>Actinopterygii</taxon>
        <taxon>Neopterygii</taxon>
        <taxon>Teleostei</taxon>
        <taxon>Neoteleostei</taxon>
        <taxon>Acanthomorphata</taxon>
        <taxon>Eupercaria</taxon>
        <taxon>Perciformes</taxon>
        <taxon>Percoidei</taxon>
        <taxon>Percidae</taxon>
        <taxon>Luciopercinae</taxon>
        <taxon>Sander</taxon>
    </lineage>
</organism>
<keyword evidence="2" id="KW-0175">Coiled coil</keyword>
<dbReference type="InterPro" id="IPR016186">
    <property type="entry name" value="C-type_lectin-like/link_sf"/>
</dbReference>
<evidence type="ECO:0000313" key="5">
    <source>
        <dbReference type="Proteomes" id="UP000694568"/>
    </source>
</evidence>
<dbReference type="InterPro" id="IPR018378">
    <property type="entry name" value="C-type_lectin_CS"/>
</dbReference>
<dbReference type="InterPro" id="IPR016187">
    <property type="entry name" value="CTDL_fold"/>
</dbReference>
<proteinExistence type="predicted"/>
<protein>
    <recommendedName>
        <fullName evidence="3">C-type lectin domain-containing protein</fullName>
    </recommendedName>
</protein>
<evidence type="ECO:0000256" key="2">
    <source>
        <dbReference type="SAM" id="Coils"/>
    </source>
</evidence>
<dbReference type="PANTHER" id="PTHR22803">
    <property type="entry name" value="MANNOSE, PHOSPHOLIPASE, LECTIN RECEPTOR RELATED"/>
    <property type="match status" value="1"/>
</dbReference>
<reference evidence="4" key="1">
    <citation type="submission" date="2025-08" db="UniProtKB">
        <authorList>
            <consortium name="Ensembl"/>
        </authorList>
    </citation>
    <scope>IDENTIFICATION</scope>
</reference>
<dbReference type="PROSITE" id="PS50041">
    <property type="entry name" value="C_TYPE_LECTIN_2"/>
    <property type="match status" value="1"/>
</dbReference>
<feature type="coiled-coil region" evidence="2">
    <location>
        <begin position="4"/>
        <end position="87"/>
    </location>
</feature>
<accession>A0A8C9ZCU5</accession>
<dbReference type="Gene3D" id="3.10.100.10">
    <property type="entry name" value="Mannose-Binding Protein A, subunit A"/>
    <property type="match status" value="1"/>
</dbReference>
<dbReference type="AlphaFoldDB" id="A0A8C9ZCU5"/>